<keyword evidence="1" id="KW-0175">Coiled coil</keyword>
<feature type="region of interest" description="Disordered" evidence="2">
    <location>
        <begin position="166"/>
        <end position="222"/>
    </location>
</feature>
<evidence type="ECO:0000313" key="4">
    <source>
        <dbReference type="Proteomes" id="UP000051952"/>
    </source>
</evidence>
<dbReference type="VEuPathDB" id="TriTrypDB:BSAL_27255"/>
<gene>
    <name evidence="3" type="ORF">BSAL_27255</name>
</gene>
<accession>A0A0S4KKY3</accession>
<feature type="compositionally biased region" description="Basic and acidic residues" evidence="2">
    <location>
        <begin position="92"/>
        <end position="114"/>
    </location>
</feature>
<feature type="coiled-coil region" evidence="1">
    <location>
        <begin position="47"/>
        <end position="74"/>
    </location>
</feature>
<feature type="compositionally biased region" description="Polar residues" evidence="2">
    <location>
        <begin position="115"/>
        <end position="128"/>
    </location>
</feature>
<organism evidence="3 4">
    <name type="scientific">Bodo saltans</name>
    <name type="common">Flagellated protozoan</name>
    <dbReference type="NCBI Taxonomy" id="75058"/>
    <lineage>
        <taxon>Eukaryota</taxon>
        <taxon>Discoba</taxon>
        <taxon>Euglenozoa</taxon>
        <taxon>Kinetoplastea</taxon>
        <taxon>Metakinetoplastina</taxon>
        <taxon>Eubodonida</taxon>
        <taxon>Bodonidae</taxon>
        <taxon>Bodo</taxon>
    </lineage>
</organism>
<proteinExistence type="predicted"/>
<evidence type="ECO:0000256" key="1">
    <source>
        <dbReference type="SAM" id="Coils"/>
    </source>
</evidence>
<keyword evidence="4" id="KW-1185">Reference proteome</keyword>
<protein>
    <submittedName>
        <fullName evidence="3">Uncharacterized protein</fullName>
    </submittedName>
</protein>
<dbReference type="Proteomes" id="UP000051952">
    <property type="component" value="Unassembled WGS sequence"/>
</dbReference>
<name>A0A0S4KKY3_BODSA</name>
<feature type="region of interest" description="Disordered" evidence="2">
    <location>
        <begin position="77"/>
        <end position="128"/>
    </location>
</feature>
<dbReference type="EMBL" id="CYKH01001840">
    <property type="protein sequence ID" value="CUI15124.1"/>
    <property type="molecule type" value="Genomic_DNA"/>
</dbReference>
<evidence type="ECO:0000256" key="2">
    <source>
        <dbReference type="SAM" id="MobiDB-lite"/>
    </source>
</evidence>
<dbReference type="AlphaFoldDB" id="A0A0S4KKY3"/>
<reference evidence="4" key="1">
    <citation type="submission" date="2015-09" db="EMBL/GenBank/DDBJ databases">
        <authorList>
            <consortium name="Pathogen Informatics"/>
        </authorList>
    </citation>
    <scope>NUCLEOTIDE SEQUENCE [LARGE SCALE GENOMIC DNA]</scope>
    <source>
        <strain evidence="4">Lake Konstanz</strain>
    </source>
</reference>
<evidence type="ECO:0000313" key="3">
    <source>
        <dbReference type="EMBL" id="CUI15124.1"/>
    </source>
</evidence>
<sequence>MAATPDSGNAEAGKFSQADFNAWVIGGHYTKNKLKRGQLVVQANLDGDALEAHRNNLEHRKERLRQELNSHQLAYNGKVPDAMRTVRASSPPRERHASQDHTPRSLRGHSREAEQQQTPHDAEENSSNALRGRLKASFAQISATHAYGTLFPPLLTPYSRSCLLGQSATPKTPHEENQIPDALKSSGTRKPSAHNPLSVVAGERKRAQPGSGPKAFFPSSNNSSIYRHFMHIPPTDRGTFAKGA</sequence>